<evidence type="ECO:0000256" key="2">
    <source>
        <dbReference type="ARBA" id="ARBA00022475"/>
    </source>
</evidence>
<dbReference type="InterPro" id="IPR011701">
    <property type="entry name" value="MFS"/>
</dbReference>
<evidence type="ECO:0000259" key="7">
    <source>
        <dbReference type="PROSITE" id="PS50850"/>
    </source>
</evidence>
<dbReference type="PANTHER" id="PTHR43124:SF3">
    <property type="entry name" value="CHLORAMPHENICOL EFFLUX PUMP RV0191"/>
    <property type="match status" value="1"/>
</dbReference>
<dbReference type="OrthoDB" id="5291895at2"/>
<feature type="transmembrane region" description="Helical" evidence="6">
    <location>
        <begin position="355"/>
        <end position="378"/>
    </location>
</feature>
<dbReference type="RefSeq" id="WP_062626374.1">
    <property type="nucleotide sequence ID" value="NZ_AP018738.1"/>
</dbReference>
<dbReference type="InterPro" id="IPR050189">
    <property type="entry name" value="MFS_Efflux_Transporters"/>
</dbReference>
<evidence type="ECO:0000256" key="3">
    <source>
        <dbReference type="ARBA" id="ARBA00022692"/>
    </source>
</evidence>
<dbReference type="PANTHER" id="PTHR43124">
    <property type="entry name" value="PURINE EFFLUX PUMP PBUE"/>
    <property type="match status" value="1"/>
</dbReference>
<dbReference type="PROSITE" id="PS50850">
    <property type="entry name" value="MFS"/>
    <property type="match status" value="1"/>
</dbReference>
<feature type="transmembrane region" description="Helical" evidence="6">
    <location>
        <begin position="100"/>
        <end position="122"/>
    </location>
</feature>
<dbReference type="KEGG" id="fam:OYT1_ch2216"/>
<feature type="transmembrane region" description="Helical" evidence="6">
    <location>
        <begin position="45"/>
        <end position="63"/>
    </location>
</feature>
<organism evidence="8 9">
    <name type="scientific">Ferriphaselus amnicola</name>
    <dbReference type="NCBI Taxonomy" id="1188319"/>
    <lineage>
        <taxon>Bacteria</taxon>
        <taxon>Pseudomonadati</taxon>
        <taxon>Pseudomonadota</taxon>
        <taxon>Betaproteobacteria</taxon>
        <taxon>Nitrosomonadales</taxon>
        <taxon>Gallionellaceae</taxon>
        <taxon>Ferriphaselus</taxon>
    </lineage>
</organism>
<evidence type="ECO:0000313" key="9">
    <source>
        <dbReference type="Proteomes" id="UP000033070"/>
    </source>
</evidence>
<keyword evidence="2" id="KW-1003">Cell membrane</keyword>
<dbReference type="STRING" id="1188319.OYT1_01205"/>
<dbReference type="SUPFAM" id="SSF103473">
    <property type="entry name" value="MFS general substrate transporter"/>
    <property type="match status" value="1"/>
</dbReference>
<accession>A0A2Z6GDV6</accession>
<protein>
    <submittedName>
        <fullName evidence="8">Putative sulfoacetate transporter SauU</fullName>
    </submittedName>
</protein>
<feature type="transmembrane region" description="Helical" evidence="6">
    <location>
        <begin position="296"/>
        <end position="317"/>
    </location>
</feature>
<evidence type="ECO:0000256" key="6">
    <source>
        <dbReference type="SAM" id="Phobius"/>
    </source>
</evidence>
<dbReference type="Proteomes" id="UP000033070">
    <property type="component" value="Chromosome"/>
</dbReference>
<feature type="transmembrane region" description="Helical" evidence="6">
    <location>
        <begin position="232"/>
        <end position="251"/>
    </location>
</feature>
<dbReference type="InterPro" id="IPR020846">
    <property type="entry name" value="MFS_dom"/>
</dbReference>
<reference evidence="8 9" key="1">
    <citation type="submission" date="2018-06" db="EMBL/GenBank/DDBJ databases">
        <title>OYT1 Genome Sequencing.</title>
        <authorList>
            <person name="Kato S."/>
            <person name="Itoh T."/>
            <person name="Ohkuma M."/>
        </authorList>
    </citation>
    <scope>NUCLEOTIDE SEQUENCE [LARGE SCALE GENOMIC DNA]</scope>
    <source>
        <strain evidence="8 9">OYT1</strain>
    </source>
</reference>
<feature type="transmembrane region" description="Helical" evidence="6">
    <location>
        <begin position="134"/>
        <end position="158"/>
    </location>
</feature>
<dbReference type="EMBL" id="AP018738">
    <property type="protein sequence ID" value="BBE51736.1"/>
    <property type="molecule type" value="Genomic_DNA"/>
</dbReference>
<dbReference type="InterPro" id="IPR036259">
    <property type="entry name" value="MFS_trans_sf"/>
</dbReference>
<name>A0A2Z6GDV6_9PROT</name>
<keyword evidence="4 6" id="KW-1133">Transmembrane helix</keyword>
<dbReference type="Gene3D" id="1.20.1250.20">
    <property type="entry name" value="MFS general substrate transporter like domains"/>
    <property type="match status" value="2"/>
</dbReference>
<keyword evidence="3 6" id="KW-0812">Transmembrane</keyword>
<dbReference type="GO" id="GO:0005886">
    <property type="term" value="C:plasma membrane"/>
    <property type="evidence" value="ECO:0007669"/>
    <property type="project" value="UniProtKB-SubCell"/>
</dbReference>
<dbReference type="PIRSF" id="PIRSF002808">
    <property type="entry name" value="Hexose_phosphate_transp"/>
    <property type="match status" value="1"/>
</dbReference>
<feature type="transmembrane region" description="Helical" evidence="6">
    <location>
        <begin position="271"/>
        <end position="287"/>
    </location>
</feature>
<evidence type="ECO:0000313" key="8">
    <source>
        <dbReference type="EMBL" id="BBE51736.1"/>
    </source>
</evidence>
<feature type="transmembrane region" description="Helical" evidence="6">
    <location>
        <begin position="75"/>
        <end position="94"/>
    </location>
</feature>
<dbReference type="Pfam" id="PF07690">
    <property type="entry name" value="MFS_1"/>
    <property type="match status" value="2"/>
</dbReference>
<proteinExistence type="predicted"/>
<keyword evidence="9" id="KW-1185">Reference proteome</keyword>
<feature type="domain" description="Major facilitator superfamily (MFS) profile" evidence="7">
    <location>
        <begin position="13"/>
        <end position="424"/>
    </location>
</feature>
<evidence type="ECO:0000256" key="4">
    <source>
        <dbReference type="ARBA" id="ARBA00022989"/>
    </source>
</evidence>
<dbReference type="InterPro" id="IPR000849">
    <property type="entry name" value="Sugar_P_transporter"/>
</dbReference>
<comment type="subcellular location">
    <subcellularLocation>
        <location evidence="1">Cell membrane</location>
        <topology evidence="1">Multi-pass membrane protein</topology>
    </subcellularLocation>
</comment>
<feature type="transmembrane region" description="Helical" evidence="6">
    <location>
        <begin position="323"/>
        <end position="343"/>
    </location>
</feature>
<evidence type="ECO:0000256" key="1">
    <source>
        <dbReference type="ARBA" id="ARBA00004651"/>
    </source>
</evidence>
<dbReference type="GO" id="GO:0022857">
    <property type="term" value="F:transmembrane transporter activity"/>
    <property type="evidence" value="ECO:0007669"/>
    <property type="project" value="InterPro"/>
</dbReference>
<dbReference type="CDD" id="cd06174">
    <property type="entry name" value="MFS"/>
    <property type="match status" value="1"/>
</dbReference>
<keyword evidence="5 6" id="KW-0472">Membrane</keyword>
<dbReference type="AlphaFoldDB" id="A0A2Z6GDV6"/>
<sequence>MPHQKIRRLRWIAFTLLALCYMLAFFHRMAPAAIAGELQHDFHASGAALGGLAAMYFYIYMLMQIPVGVMADTLGVRRIVSLGAVVAGVGSLLFASADSLLWASIGRLLVGLGVSVFFISLMKVNAVWFHDRHFGSAGGFSILLGNVGAILATSPLVWLVSQTSWRNVFGAVGVISLLLAVLVWKWVRDHPHQAGLPSMRELEGKPPHPKHDGHWRAGLIQVAKNRQTWPGFFPNFGIAGTLFAFAGLWAVPYLRDAHNMSRELASQHNSVLLIGFAIGALCSGLISDRIKRRKPVIAGGSLLYVLCWLPMLLMWNLPVAGSLALFFLMGFTASGFTLSWASAKEVNPPALSGMATSVVNTGSFIGAGILQPLVGWVMDQQWDGQTLVGARIYSPANYQYGLGVMFAFALLGLLGACFIRETRCRNITEAAG</sequence>
<gene>
    <name evidence="8" type="ORF">OYT1_ch2216</name>
</gene>
<evidence type="ECO:0000256" key="5">
    <source>
        <dbReference type="ARBA" id="ARBA00023136"/>
    </source>
</evidence>
<feature type="transmembrane region" description="Helical" evidence="6">
    <location>
        <begin position="164"/>
        <end position="184"/>
    </location>
</feature>
<feature type="transmembrane region" description="Helical" evidence="6">
    <location>
        <begin position="398"/>
        <end position="419"/>
    </location>
</feature>